<keyword evidence="6" id="KW-1185">Reference proteome</keyword>
<dbReference type="Proteomes" id="UP001201262">
    <property type="component" value="Unassembled WGS sequence"/>
</dbReference>
<keyword evidence="4" id="KW-0274">FAD</keyword>
<dbReference type="Pfam" id="PF13450">
    <property type="entry name" value="NAD_binding_8"/>
    <property type="match status" value="1"/>
</dbReference>
<evidence type="ECO:0000256" key="2">
    <source>
        <dbReference type="ARBA" id="ARBA00010139"/>
    </source>
</evidence>
<comment type="caution">
    <text evidence="5">The sequence shown here is derived from an EMBL/GenBank/DDBJ whole genome shotgun (WGS) entry which is preliminary data.</text>
</comment>
<name>A0AAD4Q441_9EURO</name>
<evidence type="ECO:0000313" key="5">
    <source>
        <dbReference type="EMBL" id="KAH8702351.1"/>
    </source>
</evidence>
<accession>A0AAD4Q441</accession>
<dbReference type="SUPFAM" id="SSF51905">
    <property type="entry name" value="FAD/NAD(P)-binding domain"/>
    <property type="match status" value="2"/>
</dbReference>
<dbReference type="RefSeq" id="XP_046075727.1">
    <property type="nucleotide sequence ID" value="XM_046217988.1"/>
</dbReference>
<organism evidence="5 6">
    <name type="scientific">Talaromyces proteolyticus</name>
    <dbReference type="NCBI Taxonomy" id="1131652"/>
    <lineage>
        <taxon>Eukaryota</taxon>
        <taxon>Fungi</taxon>
        <taxon>Dikarya</taxon>
        <taxon>Ascomycota</taxon>
        <taxon>Pezizomycotina</taxon>
        <taxon>Eurotiomycetes</taxon>
        <taxon>Eurotiomycetidae</taxon>
        <taxon>Eurotiales</taxon>
        <taxon>Trichocomaceae</taxon>
        <taxon>Talaromyces</taxon>
        <taxon>Talaromyces sect. Bacilispori</taxon>
    </lineage>
</organism>
<evidence type="ECO:0000256" key="1">
    <source>
        <dbReference type="ARBA" id="ARBA00001974"/>
    </source>
</evidence>
<dbReference type="GeneID" id="70248275"/>
<evidence type="ECO:0008006" key="7">
    <source>
        <dbReference type="Google" id="ProtNLM"/>
    </source>
</evidence>
<dbReference type="PANTHER" id="PTHR42877:SF4">
    <property type="entry name" value="FAD_NAD(P)-BINDING DOMAIN-CONTAINING PROTEIN-RELATED"/>
    <property type="match status" value="1"/>
</dbReference>
<evidence type="ECO:0000313" key="6">
    <source>
        <dbReference type="Proteomes" id="UP001201262"/>
    </source>
</evidence>
<dbReference type="Gene3D" id="3.50.50.60">
    <property type="entry name" value="FAD/NAD(P)-binding domain"/>
    <property type="match status" value="2"/>
</dbReference>
<keyword evidence="3" id="KW-0285">Flavoprotein</keyword>
<dbReference type="EMBL" id="JAJTJA010000003">
    <property type="protein sequence ID" value="KAH8702351.1"/>
    <property type="molecule type" value="Genomic_DNA"/>
</dbReference>
<comment type="cofactor">
    <cofactor evidence="1">
        <name>FAD</name>
        <dbReference type="ChEBI" id="CHEBI:57692"/>
    </cofactor>
</comment>
<evidence type="ECO:0000256" key="4">
    <source>
        <dbReference type="ARBA" id="ARBA00022827"/>
    </source>
</evidence>
<proteinExistence type="inferred from homology"/>
<dbReference type="PANTHER" id="PTHR42877">
    <property type="entry name" value="L-ORNITHINE N(5)-MONOOXYGENASE-RELATED"/>
    <property type="match status" value="1"/>
</dbReference>
<gene>
    <name evidence="5" type="ORF">BGW36DRAFT_395003</name>
</gene>
<evidence type="ECO:0000256" key="3">
    <source>
        <dbReference type="ARBA" id="ARBA00022630"/>
    </source>
</evidence>
<dbReference type="InterPro" id="IPR051209">
    <property type="entry name" value="FAD-bind_Monooxygenase_sf"/>
</dbReference>
<protein>
    <recommendedName>
        <fullName evidence="7">Monooxygenase</fullName>
    </recommendedName>
</protein>
<sequence length="574" mass="65411">MKRVRITIIGAGISGILIAFKLQKHLDQYVDICIVEKNPNLGGTWYENRYPGCACDVPSHVYQYSFAPNPEWSQFYATSQEIQRYLKGVAKNFGLERFIKYNSKVIGAQWQEERAVWRVEIEDGRIIESEILINAGGILNNPQTPDIKGLASFAGPMLHTATWDNSVDLHDRRVAVIGAGASAIQLLPQIQSKCSHIDIYIRTPSWISPPVGMPNPDTKNYAYSEEDKDLYRKSGISYLRTRKELENHFNGLFKAFAKSTPEQRDLRNRITKKLIPSFEAGCRRINPGEEYLITLQKSNVTPIFEKIEEITTDGIVTSDSRKHPMDILIMATGFNTTFRPRFPILGRRGINLQELWETTPVSYMGTGVSGFPNYFMFLGPNTPISNGSLMGPLEATGDYFVRLLRKVIRQNVKTFDVRPDVQADFDQHTQQYMQNMVWTGSCRSWFKNHKTGRINALWPGSSLHYMQILAENRWEDYSWGYHHNRFAHWEGGRSWVEDPLADPLGREERISNYATTVPGKDSDLSFYLWESEPLPAASLVDDGYSTSVLDEVKEGQRLNEWLQTSVSASITVPV</sequence>
<comment type="similarity">
    <text evidence="2">Belongs to the FAD-binding monooxygenase family.</text>
</comment>
<dbReference type="AlphaFoldDB" id="A0AAD4Q441"/>
<reference evidence="5" key="1">
    <citation type="submission" date="2021-12" db="EMBL/GenBank/DDBJ databases">
        <title>Convergent genome expansion in fungi linked to evolution of root-endophyte symbiosis.</title>
        <authorList>
            <consortium name="DOE Joint Genome Institute"/>
            <person name="Ke Y.-H."/>
            <person name="Bonito G."/>
            <person name="Liao H.-L."/>
            <person name="Looney B."/>
            <person name="Rojas-Flechas A."/>
            <person name="Nash J."/>
            <person name="Hameed K."/>
            <person name="Schadt C."/>
            <person name="Martin F."/>
            <person name="Crous P.W."/>
            <person name="Miettinen O."/>
            <person name="Magnuson J.K."/>
            <person name="Labbe J."/>
            <person name="Jacobson D."/>
            <person name="Doktycz M.J."/>
            <person name="Veneault-Fourrey C."/>
            <person name="Kuo A."/>
            <person name="Mondo S."/>
            <person name="Calhoun S."/>
            <person name="Riley R."/>
            <person name="Ohm R."/>
            <person name="LaButti K."/>
            <person name="Andreopoulos B."/>
            <person name="Pangilinan J."/>
            <person name="Nolan M."/>
            <person name="Tritt A."/>
            <person name="Clum A."/>
            <person name="Lipzen A."/>
            <person name="Daum C."/>
            <person name="Barry K."/>
            <person name="Grigoriev I.V."/>
            <person name="Vilgalys R."/>
        </authorList>
    </citation>
    <scope>NUCLEOTIDE SEQUENCE</scope>
    <source>
        <strain evidence="5">PMI_201</strain>
    </source>
</reference>
<dbReference type="InterPro" id="IPR036188">
    <property type="entry name" value="FAD/NAD-bd_sf"/>
</dbReference>